<dbReference type="Pfam" id="PF25837">
    <property type="entry name" value="Apionate_lact_N"/>
    <property type="match status" value="1"/>
</dbReference>
<evidence type="ECO:0000313" key="4">
    <source>
        <dbReference type="Proteomes" id="UP001168528"/>
    </source>
</evidence>
<name>A0ABT8RAG3_9BACT</name>
<evidence type="ECO:0000259" key="1">
    <source>
        <dbReference type="Pfam" id="PF25837"/>
    </source>
</evidence>
<comment type="caution">
    <text evidence="3">The sequence shown here is derived from an EMBL/GenBank/DDBJ whole genome shotgun (WGS) entry which is preliminary data.</text>
</comment>
<sequence>MLLKAGHFSLTYENGFLRYVKLAEHEVIRMIYFAVRDRDWNTIPGIISNEQISQTENSFSIRYQVDVNKEEIQMQWQVQITGLPDSTIIFDLQGDVLHTFQRNRLGICVLHPVEGVAGEPCIIGHPDGSITQSYFTSYISPYQPFKDIRFMRWTMGEKHTFQLDFEGEAFETEDHRNWTDASYKTYCTPLNLPFPVEVQAGTHIHQQCTLRLLNTTNENTPAQPDEKIVIEVVNQSSAFPDMGLGLNRETEELRESEITFLKNLSLSHLRADIFLNRSGWQQVLQQAIDQSTKIASPLEVALFFGDHPGNELSQMLACLTSQQATVKQMLVFEAATRLSTTSLLKQVAPAIRLALPDCMIGAGTDANFAELNRHSFEHSLTDFVTFSVNPQVHAFDNLTLLENMPAQADVVLSARRLVPDKPVHISPVTLKPRFNAVATSGPVTSIPPADARQATPFAAGWLLGSLKYISEAGSSAITYFETTGSRGICSGQQIYPAGILLNHILSQNPGKVILTRSSKPLNVSSLLLQTPKGQFLYLANHTQEEQFIQLANGIQAKSLTNILENTQLTLSLPTNSLMLKPMSIVAITVVSVLT</sequence>
<keyword evidence="4" id="KW-1185">Reference proteome</keyword>
<accession>A0ABT8RAG3</accession>
<protein>
    <submittedName>
        <fullName evidence="3">Uncharacterized protein</fullName>
    </submittedName>
</protein>
<feature type="domain" description="D-apionate lactonase N-terminal" evidence="1">
    <location>
        <begin position="3"/>
        <end position="212"/>
    </location>
</feature>
<organism evidence="3 4">
    <name type="scientific">Rhodocytophaga aerolata</name>
    <dbReference type="NCBI Taxonomy" id="455078"/>
    <lineage>
        <taxon>Bacteria</taxon>
        <taxon>Pseudomonadati</taxon>
        <taxon>Bacteroidota</taxon>
        <taxon>Cytophagia</taxon>
        <taxon>Cytophagales</taxon>
        <taxon>Rhodocytophagaceae</taxon>
        <taxon>Rhodocytophaga</taxon>
    </lineage>
</organism>
<dbReference type="Pfam" id="PF25838">
    <property type="entry name" value="Apionate_lact_M"/>
    <property type="match status" value="1"/>
</dbReference>
<gene>
    <name evidence="3" type="ORF">Q0590_20460</name>
</gene>
<evidence type="ECO:0000313" key="3">
    <source>
        <dbReference type="EMBL" id="MDO1448661.1"/>
    </source>
</evidence>
<dbReference type="InterPro" id="IPR058788">
    <property type="entry name" value="ApnL_N"/>
</dbReference>
<feature type="domain" description="D-apionate lactonase TIM barrel" evidence="2">
    <location>
        <begin position="242"/>
        <end position="497"/>
    </location>
</feature>
<evidence type="ECO:0000259" key="2">
    <source>
        <dbReference type="Pfam" id="PF25838"/>
    </source>
</evidence>
<proteinExistence type="predicted"/>
<dbReference type="RefSeq" id="WP_302039461.1">
    <property type="nucleotide sequence ID" value="NZ_JAUKPO010000013.1"/>
</dbReference>
<dbReference type="InterPro" id="IPR058787">
    <property type="entry name" value="ApnL_M"/>
</dbReference>
<dbReference type="Proteomes" id="UP001168528">
    <property type="component" value="Unassembled WGS sequence"/>
</dbReference>
<reference evidence="3" key="1">
    <citation type="submission" date="2023-07" db="EMBL/GenBank/DDBJ databases">
        <title>The genome sequence of Rhodocytophaga aerolata KACC 12507.</title>
        <authorList>
            <person name="Zhang X."/>
        </authorList>
    </citation>
    <scope>NUCLEOTIDE SEQUENCE</scope>
    <source>
        <strain evidence="3">KACC 12507</strain>
    </source>
</reference>
<dbReference type="EMBL" id="JAUKPO010000013">
    <property type="protein sequence ID" value="MDO1448661.1"/>
    <property type="molecule type" value="Genomic_DNA"/>
</dbReference>